<dbReference type="Proteomes" id="UP000271624">
    <property type="component" value="Unassembled WGS sequence"/>
</dbReference>
<organism evidence="2 3">
    <name type="scientific">Dulcicalothrix desertica PCC 7102</name>
    <dbReference type="NCBI Taxonomy" id="232991"/>
    <lineage>
        <taxon>Bacteria</taxon>
        <taxon>Bacillati</taxon>
        <taxon>Cyanobacteriota</taxon>
        <taxon>Cyanophyceae</taxon>
        <taxon>Nostocales</taxon>
        <taxon>Calotrichaceae</taxon>
        <taxon>Dulcicalothrix</taxon>
    </lineage>
</organism>
<reference evidence="2" key="2">
    <citation type="journal article" date="2019" name="Genome Biol. Evol.">
        <title>Day and night: Metabolic profiles and evolutionary relationships of six axenic non-marine cyanobacteria.</title>
        <authorList>
            <person name="Will S.E."/>
            <person name="Henke P."/>
            <person name="Boedeker C."/>
            <person name="Huang S."/>
            <person name="Brinkmann H."/>
            <person name="Rohde M."/>
            <person name="Jarek M."/>
            <person name="Friedl T."/>
            <person name="Seufert S."/>
            <person name="Schumacher M."/>
            <person name="Overmann J."/>
            <person name="Neumann-Schaal M."/>
            <person name="Petersen J."/>
        </authorList>
    </citation>
    <scope>NUCLEOTIDE SEQUENCE [LARGE SCALE GENOMIC DNA]</scope>
    <source>
        <strain evidence="2">PCC 7102</strain>
    </source>
</reference>
<sequence length="259" mass="29127">MRIKPIHLFLVVVAILFSFAASVSARQPRINSVATIIRDMKPPHDAAPRGVPKHYSWVKGPELGMGNNPKNFKAMIAWGQLYEAEQGNPAKNTRVQIRNVKSYVLSKRDRKWRLLKSSVGVDGAAYREDFAGDKNKSPDVRTEKDGSISTKAGGGYNYHFWSKNGRSNINPNDIAGIFTTCQARLVIDNAKKPDDRSKAKYVLNMGGDYWLDLAAPWDNFKTNGGIGMGRFKYVKRNWQAFNMTTVPESELRRNPPPIE</sequence>
<evidence type="ECO:0000313" key="3">
    <source>
        <dbReference type="Proteomes" id="UP000271624"/>
    </source>
</evidence>
<keyword evidence="1" id="KW-0732">Signal</keyword>
<protein>
    <submittedName>
        <fullName evidence="2">Uncharacterized protein</fullName>
    </submittedName>
</protein>
<name>A0A3S1AWM7_9CYAN</name>
<evidence type="ECO:0000256" key="1">
    <source>
        <dbReference type="SAM" id="SignalP"/>
    </source>
</evidence>
<dbReference type="AlphaFoldDB" id="A0A3S1AWM7"/>
<accession>A0A3S1AWM7</accession>
<gene>
    <name evidence="2" type="ORF">DSM106972_075030</name>
</gene>
<reference evidence="2" key="1">
    <citation type="submission" date="2018-12" db="EMBL/GenBank/DDBJ databases">
        <authorList>
            <person name="Will S."/>
            <person name="Neumann-Schaal M."/>
            <person name="Henke P."/>
        </authorList>
    </citation>
    <scope>NUCLEOTIDE SEQUENCE</scope>
    <source>
        <strain evidence="2">PCC 7102</strain>
    </source>
</reference>
<dbReference type="OrthoDB" id="1433682at2"/>
<proteinExistence type="predicted"/>
<comment type="caution">
    <text evidence="2">The sequence shown here is derived from an EMBL/GenBank/DDBJ whole genome shotgun (WGS) entry which is preliminary data.</text>
</comment>
<dbReference type="EMBL" id="RSCL01000024">
    <property type="protein sequence ID" value="RUT00375.1"/>
    <property type="molecule type" value="Genomic_DNA"/>
</dbReference>
<feature type="signal peptide" evidence="1">
    <location>
        <begin position="1"/>
        <end position="25"/>
    </location>
</feature>
<evidence type="ECO:0000313" key="2">
    <source>
        <dbReference type="EMBL" id="RUT00375.1"/>
    </source>
</evidence>
<keyword evidence="3" id="KW-1185">Reference proteome</keyword>
<feature type="chain" id="PRO_5030082929" evidence="1">
    <location>
        <begin position="26"/>
        <end position="259"/>
    </location>
</feature>